<accession>L1J4B3</accession>
<dbReference type="RefSeq" id="XP_005830311.1">
    <property type="nucleotide sequence ID" value="XM_005830254.1"/>
</dbReference>
<reference evidence="4" key="2">
    <citation type="submission" date="2012-11" db="EMBL/GenBank/DDBJ databases">
        <authorList>
            <person name="Kuo A."/>
            <person name="Curtis B.A."/>
            <person name="Tanifuji G."/>
            <person name="Burki F."/>
            <person name="Gruber A."/>
            <person name="Irimia M."/>
            <person name="Maruyama S."/>
            <person name="Arias M.C."/>
            <person name="Ball S.G."/>
            <person name="Gile G.H."/>
            <person name="Hirakawa Y."/>
            <person name="Hopkins J.F."/>
            <person name="Rensing S.A."/>
            <person name="Schmutz J."/>
            <person name="Symeonidi A."/>
            <person name="Elias M."/>
            <person name="Eveleigh R.J."/>
            <person name="Herman E.K."/>
            <person name="Klute M.J."/>
            <person name="Nakayama T."/>
            <person name="Obornik M."/>
            <person name="Reyes-Prieto A."/>
            <person name="Armbrust E.V."/>
            <person name="Aves S.J."/>
            <person name="Beiko R.G."/>
            <person name="Coutinho P."/>
            <person name="Dacks J.B."/>
            <person name="Durnford D.G."/>
            <person name="Fast N.M."/>
            <person name="Green B.R."/>
            <person name="Grisdale C."/>
            <person name="Hempe F."/>
            <person name="Henrissat B."/>
            <person name="Hoppner M.P."/>
            <person name="Ishida K.-I."/>
            <person name="Kim E."/>
            <person name="Koreny L."/>
            <person name="Kroth P.G."/>
            <person name="Liu Y."/>
            <person name="Malik S.-B."/>
            <person name="Maier U.G."/>
            <person name="McRose D."/>
            <person name="Mock T."/>
            <person name="Neilson J.A."/>
            <person name="Onodera N.T."/>
            <person name="Poole A.M."/>
            <person name="Pritham E.J."/>
            <person name="Richards T.A."/>
            <person name="Rocap G."/>
            <person name="Roy S.W."/>
            <person name="Sarai C."/>
            <person name="Schaack S."/>
            <person name="Shirato S."/>
            <person name="Slamovits C.H."/>
            <person name="Spencer D.F."/>
            <person name="Suzuki S."/>
            <person name="Worden A.Z."/>
            <person name="Zauner S."/>
            <person name="Barry K."/>
            <person name="Bell C."/>
            <person name="Bharti A.K."/>
            <person name="Crow J.A."/>
            <person name="Grimwood J."/>
            <person name="Kramer R."/>
            <person name="Lindquist E."/>
            <person name="Lucas S."/>
            <person name="Salamov A."/>
            <person name="McFadden G.I."/>
            <person name="Lane C.E."/>
            <person name="Keeling P.J."/>
            <person name="Gray M.W."/>
            <person name="Grigoriev I.V."/>
            <person name="Archibald J.M."/>
        </authorList>
    </citation>
    <scope>NUCLEOTIDE SEQUENCE</scope>
    <source>
        <strain evidence="4">CCMP2712</strain>
    </source>
</reference>
<dbReference type="KEGG" id="gtt:GUITHDRAFT_140637"/>
<feature type="region of interest" description="Disordered" evidence="1">
    <location>
        <begin position="58"/>
        <end position="89"/>
    </location>
</feature>
<evidence type="ECO:0000313" key="4">
    <source>
        <dbReference type="Proteomes" id="UP000011087"/>
    </source>
</evidence>
<gene>
    <name evidence="2" type="ORF">GUITHDRAFT_140637</name>
</gene>
<dbReference type="PaxDb" id="55529-EKX43331"/>
<evidence type="ECO:0000313" key="2">
    <source>
        <dbReference type="EMBL" id="EKX43331.1"/>
    </source>
</evidence>
<reference evidence="3" key="3">
    <citation type="submission" date="2016-03" db="UniProtKB">
        <authorList>
            <consortium name="EnsemblProtists"/>
        </authorList>
    </citation>
    <scope>IDENTIFICATION</scope>
</reference>
<dbReference type="Proteomes" id="UP000011087">
    <property type="component" value="Unassembled WGS sequence"/>
</dbReference>
<feature type="region of interest" description="Disordered" evidence="1">
    <location>
        <begin position="147"/>
        <end position="192"/>
    </location>
</feature>
<keyword evidence="4" id="KW-1185">Reference proteome</keyword>
<evidence type="ECO:0000313" key="3">
    <source>
        <dbReference type="EnsemblProtists" id="EKX43331"/>
    </source>
</evidence>
<evidence type="ECO:0000256" key="1">
    <source>
        <dbReference type="SAM" id="MobiDB-lite"/>
    </source>
</evidence>
<reference evidence="2 4" key="1">
    <citation type="journal article" date="2012" name="Nature">
        <title>Algal genomes reveal evolutionary mosaicism and the fate of nucleomorphs.</title>
        <authorList>
            <consortium name="DOE Joint Genome Institute"/>
            <person name="Curtis B.A."/>
            <person name="Tanifuji G."/>
            <person name="Burki F."/>
            <person name="Gruber A."/>
            <person name="Irimia M."/>
            <person name="Maruyama S."/>
            <person name="Arias M.C."/>
            <person name="Ball S.G."/>
            <person name="Gile G.H."/>
            <person name="Hirakawa Y."/>
            <person name="Hopkins J.F."/>
            <person name="Kuo A."/>
            <person name="Rensing S.A."/>
            <person name="Schmutz J."/>
            <person name="Symeonidi A."/>
            <person name="Elias M."/>
            <person name="Eveleigh R.J."/>
            <person name="Herman E.K."/>
            <person name="Klute M.J."/>
            <person name="Nakayama T."/>
            <person name="Obornik M."/>
            <person name="Reyes-Prieto A."/>
            <person name="Armbrust E.V."/>
            <person name="Aves S.J."/>
            <person name="Beiko R.G."/>
            <person name="Coutinho P."/>
            <person name="Dacks J.B."/>
            <person name="Durnford D.G."/>
            <person name="Fast N.M."/>
            <person name="Green B.R."/>
            <person name="Grisdale C.J."/>
            <person name="Hempel F."/>
            <person name="Henrissat B."/>
            <person name="Hoppner M.P."/>
            <person name="Ishida K."/>
            <person name="Kim E."/>
            <person name="Koreny L."/>
            <person name="Kroth P.G."/>
            <person name="Liu Y."/>
            <person name="Malik S.B."/>
            <person name="Maier U.G."/>
            <person name="McRose D."/>
            <person name="Mock T."/>
            <person name="Neilson J.A."/>
            <person name="Onodera N.T."/>
            <person name="Poole A.M."/>
            <person name="Pritham E.J."/>
            <person name="Richards T.A."/>
            <person name="Rocap G."/>
            <person name="Roy S.W."/>
            <person name="Sarai C."/>
            <person name="Schaack S."/>
            <person name="Shirato S."/>
            <person name="Slamovits C.H."/>
            <person name="Spencer D.F."/>
            <person name="Suzuki S."/>
            <person name="Worden A.Z."/>
            <person name="Zauner S."/>
            <person name="Barry K."/>
            <person name="Bell C."/>
            <person name="Bharti A.K."/>
            <person name="Crow J.A."/>
            <person name="Grimwood J."/>
            <person name="Kramer R."/>
            <person name="Lindquist E."/>
            <person name="Lucas S."/>
            <person name="Salamov A."/>
            <person name="McFadden G.I."/>
            <person name="Lane C.E."/>
            <person name="Keeling P.J."/>
            <person name="Gray M.W."/>
            <person name="Grigoriev I.V."/>
            <person name="Archibald J.M."/>
        </authorList>
    </citation>
    <scope>NUCLEOTIDE SEQUENCE</scope>
    <source>
        <strain evidence="2 4">CCMP2712</strain>
    </source>
</reference>
<dbReference type="AlphaFoldDB" id="L1J4B3"/>
<dbReference type="EMBL" id="JH993011">
    <property type="protein sequence ID" value="EKX43331.1"/>
    <property type="molecule type" value="Genomic_DNA"/>
</dbReference>
<proteinExistence type="predicted"/>
<dbReference type="GeneID" id="17299919"/>
<protein>
    <recommendedName>
        <fullName evidence="5">Tudor domain-containing protein</fullName>
    </recommendedName>
</protein>
<dbReference type="HOGENOM" id="CLU_1231876_0_0_1"/>
<feature type="region of interest" description="Disordered" evidence="1">
    <location>
        <begin position="1"/>
        <end position="45"/>
    </location>
</feature>
<sequence length="225" mass="25652">MSGQQDSVTRDASFDSQEKRLLEEASNEEGRSFRTRMYKSRTPHELTAQSYKHCKRCKGKCSGHEEDGSPPATDTTKVPSSSLPAEGGGTCEVLRKGQTCYYKDAVGGMYEVKVVNVDHSLVPPSYLVRFQDGRERETERFKLLAKDEAGRASEGRREEEMARREESRQRREEVQERREQHKAAGTYKQQDKDNLESIVNGLTAFPMGLISELKHQVDKMRLFDP</sequence>
<organism evidence="2">
    <name type="scientific">Guillardia theta (strain CCMP2712)</name>
    <name type="common">Cryptophyte</name>
    <dbReference type="NCBI Taxonomy" id="905079"/>
    <lineage>
        <taxon>Eukaryota</taxon>
        <taxon>Cryptophyceae</taxon>
        <taxon>Pyrenomonadales</taxon>
        <taxon>Geminigeraceae</taxon>
        <taxon>Guillardia</taxon>
    </lineage>
</organism>
<name>L1J4B3_GUITC</name>
<feature type="compositionally biased region" description="Basic and acidic residues" evidence="1">
    <location>
        <begin position="147"/>
        <end position="182"/>
    </location>
</feature>
<feature type="compositionally biased region" description="Basic and acidic residues" evidence="1">
    <location>
        <begin position="8"/>
        <end position="32"/>
    </location>
</feature>
<evidence type="ECO:0008006" key="5">
    <source>
        <dbReference type="Google" id="ProtNLM"/>
    </source>
</evidence>
<dbReference type="EnsemblProtists" id="EKX43331">
    <property type="protein sequence ID" value="EKX43331"/>
    <property type="gene ID" value="GUITHDRAFT_140637"/>
</dbReference>
<feature type="compositionally biased region" description="Polar residues" evidence="1">
    <location>
        <begin position="72"/>
        <end position="83"/>
    </location>
</feature>